<accession>A0A8H5CNJ7</accession>
<dbReference type="EMBL" id="JAACJM010000114">
    <property type="protein sequence ID" value="KAF5345141.1"/>
    <property type="molecule type" value="Genomic_DNA"/>
</dbReference>
<protein>
    <submittedName>
        <fullName evidence="3">Uncharacterized protein</fullName>
    </submittedName>
</protein>
<sequence length="984" mass="107733">MLKGNGIECWISGSFISSLNPTEELPHEDVTTRVEDGVTIVETTLNLARGLDWYELDWRKAEDADPQSLWCVVKWTSGTAKQNDVVLSETWMSHSDMKKQERSAKDSLRKERVRWPRLRVLRTTKKMGTLCLEVQRIKGDKDSGSENTKGEDIPPEDKKPFCVFIFKFINLAGSLGAGVGVINTVGKGKKRSRVSFKEGSDDEHLQPSISPKRKRPRLRIKPPRLPPPPPLNHDSDEEHDTEAETDESHHWHDDTDGERPVPMTINSSLQIETQESQIIEPSATASAALAVAASHAHSQSDATASCVTPVNFVHVPPVNTNSPPFLLPLVPARAPGSARSSCTNDGALMPISADLGARIHELREAEQELVKEKEQQMELENELAEITKILEVQLRTLPSDGSISVIHPFGASSGGSGNSNEVRSPYISFVIKQSSQNPNLTSEIPHQNVKTRMEEGVTIVETTLNLARGLSWYELIWRKAEDADPQSLWCVVKWTSATARQNEVVWSLQTTKKMGSVRLELQRIKGDVTIKNSLNDITVVEDVLLQDEKPTCVFIFEFVKVATEIGSSGAGLQVINTVGKGKKQSRVSFEEGSDDEHLQPASISPKRKLKTKPPRPPPPPSDHNSDEEDEHETETETSDESHHWHDGNGDPGSDDASAMDMKEFAPSPRLSRSSSPLLETQTMYSISPPKPSSKSSIPNRGKDFVWKQPCIPTVTNPNSVRPAAQPGPSSSSPSLSKPQVQPSSSLKSKLASRKRDLKMYRALLSSSASSSSSSSSSPGNPLARRGSKNSKSHALPETSHSPTTGSSLDGPVRLAAARSGLRTPPKPQEGSATDDSTTTVPLPLCSDAMADARPVPEAINSSLQIETQEFQIIEPSATGSAALAVAASPFLWPLVPVPVHAYGSARTSCTIDGVLMPISADLGARIHELEEANHELVKEKEQQMELENELAEITKARTQSLNTQIDSLRAENERKRKWLQLVRS</sequence>
<dbReference type="OrthoDB" id="3017535at2759"/>
<keyword evidence="1" id="KW-0175">Coiled coil</keyword>
<organism evidence="3 4">
    <name type="scientific">Tetrapyrgos nigripes</name>
    <dbReference type="NCBI Taxonomy" id="182062"/>
    <lineage>
        <taxon>Eukaryota</taxon>
        <taxon>Fungi</taxon>
        <taxon>Dikarya</taxon>
        <taxon>Basidiomycota</taxon>
        <taxon>Agaricomycotina</taxon>
        <taxon>Agaricomycetes</taxon>
        <taxon>Agaricomycetidae</taxon>
        <taxon>Agaricales</taxon>
        <taxon>Marasmiineae</taxon>
        <taxon>Marasmiaceae</taxon>
        <taxon>Tetrapyrgos</taxon>
    </lineage>
</organism>
<feature type="coiled-coil region" evidence="1">
    <location>
        <begin position="359"/>
        <end position="389"/>
    </location>
</feature>
<feature type="compositionally biased region" description="Low complexity" evidence="2">
    <location>
        <begin position="762"/>
        <end position="777"/>
    </location>
</feature>
<feature type="compositionally biased region" description="Polar residues" evidence="2">
    <location>
        <begin position="798"/>
        <end position="807"/>
    </location>
</feature>
<proteinExistence type="predicted"/>
<feature type="compositionally biased region" description="Acidic residues" evidence="2">
    <location>
        <begin position="625"/>
        <end position="638"/>
    </location>
</feature>
<comment type="caution">
    <text evidence="3">The sequence shown here is derived from an EMBL/GenBank/DDBJ whole genome shotgun (WGS) entry which is preliminary data.</text>
</comment>
<feature type="compositionally biased region" description="Basic and acidic residues" evidence="2">
    <location>
        <begin position="195"/>
        <end position="205"/>
    </location>
</feature>
<name>A0A8H5CNJ7_9AGAR</name>
<gene>
    <name evidence="3" type="ORF">D9758_009694</name>
</gene>
<dbReference type="AlphaFoldDB" id="A0A8H5CNJ7"/>
<feature type="compositionally biased region" description="Acidic residues" evidence="2">
    <location>
        <begin position="235"/>
        <end position="245"/>
    </location>
</feature>
<feature type="compositionally biased region" description="Polar residues" evidence="2">
    <location>
        <begin position="830"/>
        <end position="840"/>
    </location>
</feature>
<feature type="compositionally biased region" description="Basic residues" evidence="2">
    <location>
        <begin position="211"/>
        <end position="222"/>
    </location>
</feature>
<feature type="compositionally biased region" description="Basic and acidic residues" evidence="2">
    <location>
        <begin position="639"/>
        <end position="648"/>
    </location>
</feature>
<evidence type="ECO:0000313" key="3">
    <source>
        <dbReference type="EMBL" id="KAF5345141.1"/>
    </source>
</evidence>
<evidence type="ECO:0000256" key="1">
    <source>
        <dbReference type="SAM" id="Coils"/>
    </source>
</evidence>
<feature type="compositionally biased region" description="Low complexity" evidence="2">
    <location>
        <begin position="666"/>
        <end position="678"/>
    </location>
</feature>
<dbReference type="Proteomes" id="UP000559256">
    <property type="component" value="Unassembled WGS sequence"/>
</dbReference>
<feature type="region of interest" description="Disordered" evidence="2">
    <location>
        <begin position="188"/>
        <end position="262"/>
    </location>
</feature>
<feature type="compositionally biased region" description="Basic and acidic residues" evidence="2">
    <location>
        <begin position="246"/>
        <end position="259"/>
    </location>
</feature>
<evidence type="ECO:0000256" key="2">
    <source>
        <dbReference type="SAM" id="MobiDB-lite"/>
    </source>
</evidence>
<keyword evidence="4" id="KW-1185">Reference proteome</keyword>
<reference evidence="3 4" key="1">
    <citation type="journal article" date="2020" name="ISME J.">
        <title>Uncovering the hidden diversity of litter-decomposition mechanisms in mushroom-forming fungi.</title>
        <authorList>
            <person name="Floudas D."/>
            <person name="Bentzer J."/>
            <person name="Ahren D."/>
            <person name="Johansson T."/>
            <person name="Persson P."/>
            <person name="Tunlid A."/>
        </authorList>
    </citation>
    <scope>NUCLEOTIDE SEQUENCE [LARGE SCALE GENOMIC DNA]</scope>
    <source>
        <strain evidence="3 4">CBS 291.85</strain>
    </source>
</reference>
<feature type="compositionally biased region" description="Low complexity" evidence="2">
    <location>
        <begin position="726"/>
        <end position="749"/>
    </location>
</feature>
<evidence type="ECO:0000313" key="4">
    <source>
        <dbReference type="Proteomes" id="UP000559256"/>
    </source>
</evidence>
<feature type="region of interest" description="Disordered" evidence="2">
    <location>
        <begin position="586"/>
        <end position="842"/>
    </location>
</feature>
<feature type="coiled-coil region" evidence="1">
    <location>
        <begin position="919"/>
        <end position="971"/>
    </location>
</feature>